<dbReference type="SMART" id="SM00020">
    <property type="entry name" value="Tryp_SPc"/>
    <property type="match status" value="1"/>
</dbReference>
<evidence type="ECO:0000256" key="9">
    <source>
        <dbReference type="SAM" id="Phobius"/>
    </source>
</evidence>
<dbReference type="CDD" id="cd00190">
    <property type="entry name" value="Tryp_SPc"/>
    <property type="match status" value="1"/>
</dbReference>
<keyword evidence="7" id="KW-0865">Zymogen</keyword>
<evidence type="ECO:0000256" key="5">
    <source>
        <dbReference type="ARBA" id="ARBA00022801"/>
    </source>
</evidence>
<keyword evidence="5" id="KW-0378">Hydrolase</keyword>
<feature type="transmembrane region" description="Helical" evidence="9">
    <location>
        <begin position="25"/>
        <end position="55"/>
    </location>
</feature>
<protein>
    <submittedName>
        <fullName evidence="11">Caldecrin isoform 1-like protein</fullName>
    </submittedName>
</protein>
<dbReference type="PANTHER" id="PTHR24252:SF7">
    <property type="entry name" value="HYALIN"/>
    <property type="match status" value="1"/>
</dbReference>
<dbReference type="Pfam" id="PF00089">
    <property type="entry name" value="Trypsin"/>
    <property type="match status" value="1"/>
</dbReference>
<keyword evidence="8" id="KW-1015">Disulfide bond</keyword>
<dbReference type="InterPro" id="IPR001254">
    <property type="entry name" value="Trypsin_dom"/>
</dbReference>
<dbReference type="Gene3D" id="2.40.10.10">
    <property type="entry name" value="Trypsin-like serine proteases"/>
    <property type="match status" value="1"/>
</dbReference>
<evidence type="ECO:0000256" key="6">
    <source>
        <dbReference type="ARBA" id="ARBA00022825"/>
    </source>
</evidence>
<dbReference type="PRINTS" id="PR00722">
    <property type="entry name" value="CHYMOTRYPSIN"/>
</dbReference>
<dbReference type="SUPFAM" id="SSF50494">
    <property type="entry name" value="Trypsin-like serine proteases"/>
    <property type="match status" value="1"/>
</dbReference>
<dbReference type="GO" id="GO:0004252">
    <property type="term" value="F:serine-type endopeptidase activity"/>
    <property type="evidence" value="ECO:0007669"/>
    <property type="project" value="InterPro"/>
</dbReference>
<feature type="domain" description="Peptidase S1" evidence="10">
    <location>
        <begin position="89"/>
        <end position="311"/>
    </location>
</feature>
<keyword evidence="9" id="KW-0472">Membrane</keyword>
<dbReference type="PROSITE" id="PS50240">
    <property type="entry name" value="TRYPSIN_DOM"/>
    <property type="match status" value="1"/>
</dbReference>
<accession>B3G4M8</accession>
<organism evidence="11">
    <name type="scientific">Adineta vaga</name>
    <name type="common">Rotifer</name>
    <name type="synonym">Callidina vaga</name>
    <dbReference type="NCBI Taxonomy" id="104782"/>
    <lineage>
        <taxon>Eukaryota</taxon>
        <taxon>Metazoa</taxon>
        <taxon>Spiralia</taxon>
        <taxon>Gnathifera</taxon>
        <taxon>Rotifera</taxon>
        <taxon>Eurotatoria</taxon>
        <taxon>Bdelloidea</taxon>
        <taxon>Adinetida</taxon>
        <taxon>Adinetidae</taxon>
        <taxon>Adineta</taxon>
    </lineage>
</organism>
<dbReference type="InterPro" id="IPR009003">
    <property type="entry name" value="Peptidase_S1_PA"/>
</dbReference>
<dbReference type="AlphaFoldDB" id="B3G4M8"/>
<evidence type="ECO:0000256" key="2">
    <source>
        <dbReference type="ARBA" id="ARBA00022525"/>
    </source>
</evidence>
<dbReference type="InterPro" id="IPR018114">
    <property type="entry name" value="TRYPSIN_HIS"/>
</dbReference>
<evidence type="ECO:0000313" key="11">
    <source>
        <dbReference type="EMBL" id="ACD54776.1"/>
    </source>
</evidence>
<dbReference type="FunFam" id="2.40.10.10:FF:000146">
    <property type="entry name" value="Serine protease 53"/>
    <property type="match status" value="1"/>
</dbReference>
<keyword evidence="4" id="KW-0732">Signal</keyword>
<evidence type="ECO:0000259" key="10">
    <source>
        <dbReference type="PROSITE" id="PS50240"/>
    </source>
</evidence>
<name>B3G4M8_ADIVA</name>
<dbReference type="InterPro" id="IPR001314">
    <property type="entry name" value="Peptidase_S1A"/>
</dbReference>
<evidence type="ECO:0000256" key="8">
    <source>
        <dbReference type="ARBA" id="ARBA00023157"/>
    </source>
</evidence>
<dbReference type="InterPro" id="IPR043504">
    <property type="entry name" value="Peptidase_S1_PA_chymotrypsin"/>
</dbReference>
<keyword evidence="9" id="KW-0812">Transmembrane</keyword>
<evidence type="ECO:0000256" key="7">
    <source>
        <dbReference type="ARBA" id="ARBA00023145"/>
    </source>
</evidence>
<keyword evidence="6" id="KW-0720">Serine protease</keyword>
<dbReference type="PROSITE" id="PS00134">
    <property type="entry name" value="TRYPSIN_HIS"/>
    <property type="match status" value="1"/>
</dbReference>
<proteinExistence type="predicted"/>
<dbReference type="EMBL" id="EU643487">
    <property type="protein sequence ID" value="ACD54776.1"/>
    <property type="molecule type" value="Genomic_DNA"/>
</dbReference>
<evidence type="ECO:0000256" key="1">
    <source>
        <dbReference type="ARBA" id="ARBA00004613"/>
    </source>
</evidence>
<comment type="subcellular location">
    <subcellularLocation>
        <location evidence="1">Secreted</location>
    </subcellularLocation>
</comment>
<evidence type="ECO:0000256" key="4">
    <source>
        <dbReference type="ARBA" id="ARBA00022729"/>
    </source>
</evidence>
<keyword evidence="3" id="KW-0645">Protease</keyword>
<dbReference type="GO" id="GO:0006508">
    <property type="term" value="P:proteolysis"/>
    <property type="evidence" value="ECO:0007669"/>
    <property type="project" value="UniProtKB-KW"/>
</dbReference>
<sequence length="312" mass="32854">MRYRAPHYGIQHPPVATQTKTSGKYLIICAVISIVIGSLAIVLGIGLGVGLGLGLKRTDSTSTSSTSTCNANTATCGCPAIQPTISSRIVNADTAIPNSWPWMVAIYMTNGRLCGGTLVTYEHVLTAAHCVFDVTSDTITVYAGIEALSKKSSGQIRNVSTITIHSNYSNVTKVNDMAILKLSSPLTAGTKISLCCLSTTSSIPAISDSPVFIGWGRTTATSDFSDNLQQAVTRVVTPSLCNYTSVTDNQICTGNTTSVACYGDSGSPLMVKINNIWTCVGVVNMGLLTCDSYVVFTRVAPYISFITNATSS</sequence>
<evidence type="ECO:0000256" key="3">
    <source>
        <dbReference type="ARBA" id="ARBA00022670"/>
    </source>
</evidence>
<dbReference type="PANTHER" id="PTHR24252">
    <property type="entry name" value="ACROSIN-RELATED"/>
    <property type="match status" value="1"/>
</dbReference>
<keyword evidence="2" id="KW-0964">Secreted</keyword>
<reference evidence="11" key="1">
    <citation type="journal article" date="2008" name="Science">
        <title>Massive horizontal gene transfer in bdelloid rotifers.</title>
        <authorList>
            <person name="Gladyshev E.A."/>
            <person name="Meselson M.S."/>
            <person name="Arkhipova I.R."/>
        </authorList>
    </citation>
    <scope>NUCLEOTIDE SEQUENCE</scope>
</reference>
<dbReference type="GO" id="GO:0005576">
    <property type="term" value="C:extracellular region"/>
    <property type="evidence" value="ECO:0007669"/>
    <property type="project" value="UniProtKB-SubCell"/>
</dbReference>
<keyword evidence="9" id="KW-1133">Transmembrane helix</keyword>